<dbReference type="PANTHER" id="PTHR21310:SF48">
    <property type="entry name" value="AMINOGLYCOSIDE PHOSPHOTRANSFERASE DOMAIN-CONTAINING PROTEIN"/>
    <property type="match status" value="1"/>
</dbReference>
<feature type="region of interest" description="Disordered" evidence="1">
    <location>
        <begin position="227"/>
        <end position="254"/>
    </location>
</feature>
<dbReference type="AlphaFoldDB" id="A0A7C8I3B3"/>
<dbReference type="OrthoDB" id="4177236at2759"/>
<sequence length="347" mass="40136">MTSDLPTASEILQEYFGETDSFKCVQVWNARRAQTRSFLEEVSDLAIDTSLFPYQAQGPFETPIPTLDEIAAAWALAEKRPGFTPHIEEAENLLYLERHSDVRTPKVYAAFSSQDADTFNLRKEGDKTRLVYYYLIEEYIEGELLSDVGRELEKPPLVRKIGKLLGEQLQRLRNVPAEDPNHFGRVGGKPYLAISPYYHPPAPDFHDYGPFNYGERRLYAVDKDNLPRRQKDFDGPRGTGRPPPRTVPSGYSTSQHYRKLVRNEGKIVDVEEVILIDWAFMSWMPSWYEAADLFRDIYSPVDFYSTIGREVFEGEMTLYACVPYPSCRTFRVRRRRPSDDDQEMVQT</sequence>
<evidence type="ECO:0008006" key="4">
    <source>
        <dbReference type="Google" id="ProtNLM"/>
    </source>
</evidence>
<dbReference type="PANTHER" id="PTHR21310">
    <property type="entry name" value="AMINOGLYCOSIDE PHOSPHOTRANSFERASE-RELATED-RELATED"/>
    <property type="match status" value="1"/>
</dbReference>
<evidence type="ECO:0000313" key="3">
    <source>
        <dbReference type="Proteomes" id="UP000481861"/>
    </source>
</evidence>
<organism evidence="2 3">
    <name type="scientific">Massariosphaeria phaeospora</name>
    <dbReference type="NCBI Taxonomy" id="100035"/>
    <lineage>
        <taxon>Eukaryota</taxon>
        <taxon>Fungi</taxon>
        <taxon>Dikarya</taxon>
        <taxon>Ascomycota</taxon>
        <taxon>Pezizomycotina</taxon>
        <taxon>Dothideomycetes</taxon>
        <taxon>Pleosporomycetidae</taxon>
        <taxon>Pleosporales</taxon>
        <taxon>Pleosporales incertae sedis</taxon>
        <taxon>Massariosphaeria</taxon>
    </lineage>
</organism>
<evidence type="ECO:0000313" key="2">
    <source>
        <dbReference type="EMBL" id="KAF2869777.1"/>
    </source>
</evidence>
<keyword evidence="3" id="KW-1185">Reference proteome</keyword>
<reference evidence="2 3" key="1">
    <citation type="submission" date="2020-01" db="EMBL/GenBank/DDBJ databases">
        <authorList>
            <consortium name="DOE Joint Genome Institute"/>
            <person name="Haridas S."/>
            <person name="Albert R."/>
            <person name="Binder M."/>
            <person name="Bloem J."/>
            <person name="Labutti K."/>
            <person name="Salamov A."/>
            <person name="Andreopoulos B."/>
            <person name="Baker S.E."/>
            <person name="Barry K."/>
            <person name="Bills G."/>
            <person name="Bluhm B.H."/>
            <person name="Cannon C."/>
            <person name="Castanera R."/>
            <person name="Culley D.E."/>
            <person name="Daum C."/>
            <person name="Ezra D."/>
            <person name="Gonzalez J.B."/>
            <person name="Henrissat B."/>
            <person name="Kuo A."/>
            <person name="Liang C."/>
            <person name="Lipzen A."/>
            <person name="Lutzoni F."/>
            <person name="Magnuson J."/>
            <person name="Mondo S."/>
            <person name="Nolan M."/>
            <person name="Ohm R."/>
            <person name="Pangilinan J."/>
            <person name="Park H.-J.H."/>
            <person name="Ramirez L."/>
            <person name="Alfaro M."/>
            <person name="Sun H."/>
            <person name="Tritt A."/>
            <person name="Yoshinaga Y."/>
            <person name="Zwiers L.-H.L."/>
            <person name="Turgeon B.G."/>
            <person name="Goodwin S.B."/>
            <person name="Spatafora J.W."/>
            <person name="Crous P.W."/>
            <person name="Grigoriev I.V."/>
        </authorList>
    </citation>
    <scope>NUCLEOTIDE SEQUENCE [LARGE SCALE GENOMIC DNA]</scope>
    <source>
        <strain evidence="2 3">CBS 611.86</strain>
    </source>
</reference>
<dbReference type="EMBL" id="JAADJZ010000015">
    <property type="protein sequence ID" value="KAF2869777.1"/>
    <property type="molecule type" value="Genomic_DNA"/>
</dbReference>
<dbReference type="SUPFAM" id="SSF56112">
    <property type="entry name" value="Protein kinase-like (PK-like)"/>
    <property type="match status" value="1"/>
</dbReference>
<dbReference type="Proteomes" id="UP000481861">
    <property type="component" value="Unassembled WGS sequence"/>
</dbReference>
<accession>A0A7C8I3B3</accession>
<comment type="caution">
    <text evidence="2">The sequence shown here is derived from an EMBL/GenBank/DDBJ whole genome shotgun (WGS) entry which is preliminary data.</text>
</comment>
<protein>
    <recommendedName>
        <fullName evidence="4">Aminoglycoside phosphotransferase domain-containing protein</fullName>
    </recommendedName>
</protein>
<proteinExistence type="predicted"/>
<name>A0A7C8I3B3_9PLEO</name>
<gene>
    <name evidence="2" type="ORF">BDV95DRAFT_596087</name>
</gene>
<dbReference type="InterPro" id="IPR051678">
    <property type="entry name" value="AGP_Transferase"/>
</dbReference>
<dbReference type="InterPro" id="IPR011009">
    <property type="entry name" value="Kinase-like_dom_sf"/>
</dbReference>
<evidence type="ECO:0000256" key="1">
    <source>
        <dbReference type="SAM" id="MobiDB-lite"/>
    </source>
</evidence>